<dbReference type="PATRIC" id="fig|1813736.3.peg.2173"/>
<dbReference type="STRING" id="1855912.LuPra_02070"/>
<evidence type="ECO:0000313" key="9">
    <source>
        <dbReference type="EMBL" id="AMY08864.1"/>
    </source>
</evidence>
<feature type="binding site" evidence="7">
    <location>
        <position position="288"/>
    </location>
    <ligand>
        <name>glyoxylate</name>
        <dbReference type="ChEBI" id="CHEBI:36655"/>
    </ligand>
</feature>
<evidence type="ECO:0000256" key="5">
    <source>
        <dbReference type="ARBA" id="ARBA00024042"/>
    </source>
</evidence>
<evidence type="ECO:0000313" key="10">
    <source>
        <dbReference type="Proteomes" id="UP000076079"/>
    </source>
</evidence>
<evidence type="ECO:0000256" key="2">
    <source>
        <dbReference type="ARBA" id="ARBA00022630"/>
    </source>
</evidence>
<feature type="binding site" evidence="7">
    <location>
        <position position="206"/>
    </location>
    <ligand>
        <name>glyoxylate</name>
        <dbReference type="ChEBI" id="CHEBI:36655"/>
    </ligand>
</feature>
<reference evidence="10" key="2">
    <citation type="submission" date="2016-04" db="EMBL/GenBank/DDBJ databases">
        <title>First Complete Genome Sequence of a Subdivision 6 Acidobacterium.</title>
        <authorList>
            <person name="Huang S."/>
            <person name="Vieira S."/>
            <person name="Bunk B."/>
            <person name="Riedel T."/>
            <person name="Sproeer C."/>
            <person name="Overmann J."/>
        </authorList>
    </citation>
    <scope>NUCLEOTIDE SEQUENCE [LARGE SCALE GENOMIC DNA]</scope>
    <source>
        <strain evidence="10">DSM 100886 HEG_-6_39</strain>
    </source>
</reference>
<dbReference type="InterPro" id="IPR013785">
    <property type="entry name" value="Aldolase_TIM"/>
</dbReference>
<evidence type="ECO:0000256" key="4">
    <source>
        <dbReference type="ARBA" id="ARBA00023002"/>
    </source>
</evidence>
<feature type="binding site" evidence="7">
    <location>
        <position position="285"/>
    </location>
    <ligand>
        <name>glyoxylate</name>
        <dbReference type="ChEBI" id="CHEBI:36655"/>
    </ligand>
</feature>
<feature type="binding site" evidence="7">
    <location>
        <position position="171"/>
    </location>
    <ligand>
        <name>glyoxylate</name>
        <dbReference type="ChEBI" id="CHEBI:36655"/>
    </ligand>
</feature>
<dbReference type="GO" id="GO:0004460">
    <property type="term" value="F:L-lactate dehydrogenase (cytochrome) activity"/>
    <property type="evidence" value="ECO:0007669"/>
    <property type="project" value="UniProtKB-EC"/>
</dbReference>
<dbReference type="InterPro" id="IPR037396">
    <property type="entry name" value="FMN_HAD"/>
</dbReference>
<keyword evidence="2 7" id="KW-0285">Flavoprotein</keyword>
<protein>
    <submittedName>
        <fullName evidence="9">L-lactate dehydrogenase [cytochrome]</fullName>
        <ecNumber evidence="9">1.1.2.3</ecNumber>
    </submittedName>
</protein>
<feature type="binding site" evidence="7">
    <location>
        <position position="169"/>
    </location>
    <ligand>
        <name>FMN</name>
        <dbReference type="ChEBI" id="CHEBI:58210"/>
    </ligand>
</feature>
<dbReference type="Pfam" id="PF01070">
    <property type="entry name" value="FMN_dh"/>
    <property type="match status" value="1"/>
</dbReference>
<evidence type="ECO:0000256" key="7">
    <source>
        <dbReference type="PIRSR" id="PIRSR000138-2"/>
    </source>
</evidence>
<dbReference type="KEGG" id="abac:LuPra_02070"/>
<reference evidence="9 10" key="1">
    <citation type="journal article" date="2016" name="Genome Announc.">
        <title>First Complete Genome Sequence of a Subdivision 6 Acidobacterium Strain.</title>
        <authorList>
            <person name="Huang S."/>
            <person name="Vieira S."/>
            <person name="Bunk B."/>
            <person name="Riedel T."/>
            <person name="Sproer C."/>
            <person name="Overmann J."/>
        </authorList>
    </citation>
    <scope>NUCLEOTIDE SEQUENCE [LARGE SCALE GENOMIC DNA]</scope>
    <source>
        <strain evidence="10">DSM 100886 HEG_-6_39</strain>
    </source>
</reference>
<name>A0A143PM62_LUTPR</name>
<comment type="similarity">
    <text evidence="5">Belongs to the FMN-dependent alpha-hydroxy acid dehydrogenase family.</text>
</comment>
<dbReference type="PANTHER" id="PTHR10578">
    <property type="entry name" value="S -2-HYDROXY-ACID OXIDASE-RELATED"/>
    <property type="match status" value="1"/>
</dbReference>
<dbReference type="GO" id="GO:0010181">
    <property type="term" value="F:FMN binding"/>
    <property type="evidence" value="ECO:0007669"/>
    <property type="project" value="InterPro"/>
</dbReference>
<feature type="binding site" evidence="7">
    <location>
        <position position="197"/>
    </location>
    <ligand>
        <name>FMN</name>
        <dbReference type="ChEBI" id="CHEBI:58210"/>
    </ligand>
</feature>
<evidence type="ECO:0000256" key="1">
    <source>
        <dbReference type="ARBA" id="ARBA00001917"/>
    </source>
</evidence>
<feature type="binding site" evidence="7">
    <location>
        <position position="148"/>
    </location>
    <ligand>
        <name>FMN</name>
        <dbReference type="ChEBI" id="CHEBI:58210"/>
    </ligand>
</feature>
<evidence type="ECO:0000256" key="3">
    <source>
        <dbReference type="ARBA" id="ARBA00022643"/>
    </source>
</evidence>
<feature type="binding site" evidence="7">
    <location>
        <begin position="316"/>
        <end position="320"/>
    </location>
    <ligand>
        <name>FMN</name>
        <dbReference type="ChEBI" id="CHEBI:58210"/>
    </ligand>
</feature>
<dbReference type="PROSITE" id="PS51349">
    <property type="entry name" value="FMN_HYDROXY_ACID_DH_2"/>
    <property type="match status" value="1"/>
</dbReference>
<keyword evidence="4 9" id="KW-0560">Oxidoreductase</keyword>
<dbReference type="FunFam" id="3.20.20.70:FF:000029">
    <property type="entry name" value="L-lactate dehydrogenase"/>
    <property type="match status" value="1"/>
</dbReference>
<keyword evidence="10" id="KW-1185">Reference proteome</keyword>
<dbReference type="EMBL" id="CP015136">
    <property type="protein sequence ID" value="AMY08864.1"/>
    <property type="molecule type" value="Genomic_DNA"/>
</dbReference>
<proteinExistence type="inferred from homology"/>
<feature type="binding site" evidence="7">
    <location>
        <position position="261"/>
    </location>
    <ligand>
        <name>FMN</name>
        <dbReference type="ChEBI" id="CHEBI:58210"/>
    </ligand>
</feature>
<dbReference type="Proteomes" id="UP000076079">
    <property type="component" value="Chromosome"/>
</dbReference>
<organism evidence="9 10">
    <name type="scientific">Luteitalea pratensis</name>
    <dbReference type="NCBI Taxonomy" id="1855912"/>
    <lineage>
        <taxon>Bacteria</taxon>
        <taxon>Pseudomonadati</taxon>
        <taxon>Acidobacteriota</taxon>
        <taxon>Vicinamibacteria</taxon>
        <taxon>Vicinamibacterales</taxon>
        <taxon>Vicinamibacteraceae</taxon>
        <taxon>Luteitalea</taxon>
    </lineage>
</organism>
<sequence>MSLSRRAALSRVGAVAGASALGATGQVVRTAAGQSAPMPSAGAQALNLSDYEGLARERLPHMVYEFVASGAADEHTLRWNREAYDRIRLQPQALVDVSTLDTRVSLFGQELPFPILLAPTSFHRAIHPEGELETARGAGAASATLVVSTATNTRIEDIARVATHPLWFQMYIQRDRGFTRELVQQVQGANCRALCVTVDRASLGARNRSQRVNFTLPSGVTTPYLSDINTGSKQVLSANYQVTWKDVEWLRSFAKVPVLLKGILNPADADRAVREGVAGIMVSNHGARNLDTLPATIDALPLVADKVAGRVPILVDGGIRRGTDVVKALALGASAVLIGRPYLYALGVDGAAGVSRMINILRSELEMAMALTGCPTLRSIDRSVLWPH</sequence>
<dbReference type="PROSITE" id="PS51318">
    <property type="entry name" value="TAT"/>
    <property type="match status" value="1"/>
</dbReference>
<evidence type="ECO:0000256" key="6">
    <source>
        <dbReference type="PIRSR" id="PIRSR000138-1"/>
    </source>
</evidence>
<comment type="cofactor">
    <cofactor evidence="1">
        <name>FMN</name>
        <dbReference type="ChEBI" id="CHEBI:58210"/>
    </cofactor>
</comment>
<dbReference type="SUPFAM" id="SSF51395">
    <property type="entry name" value="FMN-linked oxidoreductases"/>
    <property type="match status" value="1"/>
</dbReference>
<dbReference type="RefSeq" id="WP_110170662.1">
    <property type="nucleotide sequence ID" value="NZ_CP015136.1"/>
</dbReference>
<dbReference type="Gene3D" id="3.20.20.70">
    <property type="entry name" value="Aldolase class I"/>
    <property type="match status" value="1"/>
</dbReference>
<feature type="active site" description="Proton acceptor" evidence="6">
    <location>
        <position position="285"/>
    </location>
</feature>
<dbReference type="CDD" id="cd02809">
    <property type="entry name" value="alpha_hydroxyacid_oxid_FMN"/>
    <property type="match status" value="1"/>
</dbReference>
<dbReference type="PIRSF" id="PIRSF000138">
    <property type="entry name" value="Al-hdrx_acd_dh"/>
    <property type="match status" value="1"/>
</dbReference>
<feature type="domain" description="FMN hydroxy acid dehydrogenase" evidence="8">
    <location>
        <begin position="40"/>
        <end position="388"/>
    </location>
</feature>
<dbReference type="InterPro" id="IPR012133">
    <property type="entry name" value="Alpha-hydoxy_acid_DH_FMN"/>
</dbReference>
<feature type="binding site" evidence="7">
    <location>
        <begin position="339"/>
        <end position="340"/>
    </location>
    <ligand>
        <name>FMN</name>
        <dbReference type="ChEBI" id="CHEBI:58210"/>
    </ligand>
</feature>
<dbReference type="OrthoDB" id="9770452at2"/>
<accession>A0A143PM62</accession>
<dbReference type="InterPro" id="IPR000262">
    <property type="entry name" value="FMN-dep_DH"/>
</dbReference>
<dbReference type="AlphaFoldDB" id="A0A143PM62"/>
<evidence type="ECO:0000259" key="8">
    <source>
        <dbReference type="PROSITE" id="PS51349"/>
    </source>
</evidence>
<dbReference type="PANTHER" id="PTHR10578:SF107">
    <property type="entry name" value="2-HYDROXYACID OXIDASE 1"/>
    <property type="match status" value="1"/>
</dbReference>
<dbReference type="InterPro" id="IPR006311">
    <property type="entry name" value="TAT_signal"/>
</dbReference>
<feature type="binding site" evidence="7">
    <location>
        <position position="283"/>
    </location>
    <ligand>
        <name>FMN</name>
        <dbReference type="ChEBI" id="CHEBI:58210"/>
    </ligand>
</feature>
<dbReference type="EC" id="1.1.2.3" evidence="9"/>
<keyword evidence="3 7" id="KW-0288">FMN</keyword>
<gene>
    <name evidence="9" type="primary">lldD_2</name>
    <name evidence="9" type="ORF">LuPra_02070</name>
</gene>